<dbReference type="EMBL" id="CP032548">
    <property type="protein sequence ID" value="AZJ36483.1"/>
    <property type="molecule type" value="Genomic_DNA"/>
</dbReference>
<dbReference type="GO" id="GO:0016747">
    <property type="term" value="F:acyltransferase activity, transferring groups other than amino-acyl groups"/>
    <property type="evidence" value="ECO:0007669"/>
    <property type="project" value="InterPro"/>
</dbReference>
<dbReference type="InterPro" id="IPR016181">
    <property type="entry name" value="Acyl_CoA_acyltransferase"/>
</dbReference>
<dbReference type="AlphaFoldDB" id="A0A3Q8RSM0"/>
<dbReference type="RefSeq" id="WP_125068311.1">
    <property type="nucleotide sequence ID" value="NZ_CP032548.1"/>
</dbReference>
<gene>
    <name evidence="2" type="ORF">D6T69_13505</name>
</gene>
<evidence type="ECO:0000313" key="3">
    <source>
        <dbReference type="Proteomes" id="UP000274593"/>
    </source>
</evidence>
<dbReference type="PROSITE" id="PS51186">
    <property type="entry name" value="GNAT"/>
    <property type="match status" value="1"/>
</dbReference>
<feature type="domain" description="N-acetyltransferase" evidence="1">
    <location>
        <begin position="8"/>
        <end position="166"/>
    </location>
</feature>
<dbReference type="InterPro" id="IPR000182">
    <property type="entry name" value="GNAT_dom"/>
</dbReference>
<proteinExistence type="predicted"/>
<protein>
    <submittedName>
        <fullName evidence="2">N-acetyltransferase</fullName>
    </submittedName>
</protein>
<name>A0A3Q8RSM0_9FLAO</name>
<evidence type="ECO:0000313" key="2">
    <source>
        <dbReference type="EMBL" id="AZJ36483.1"/>
    </source>
</evidence>
<evidence type="ECO:0000259" key="1">
    <source>
        <dbReference type="PROSITE" id="PS51186"/>
    </source>
</evidence>
<accession>A0A3Q8RSM0</accession>
<dbReference type="InterPro" id="IPR051531">
    <property type="entry name" value="N-acetyltransferase"/>
</dbReference>
<keyword evidence="2" id="KW-0808">Transferase</keyword>
<reference evidence="2 3" key="1">
    <citation type="submission" date="2018-09" db="EMBL/GenBank/DDBJ databases">
        <title>Insights into the microbiota of Asian seabass (Lates calcarifer) with tenacibaculosis symptoms and description of sp. nov. Tenacibaculum singaporense.</title>
        <authorList>
            <person name="Miyake S."/>
            <person name="Soh M."/>
            <person name="Azman M.N."/>
            <person name="Ngoh S.Y."/>
            <person name="Orban L."/>
        </authorList>
    </citation>
    <scope>NUCLEOTIDE SEQUENCE [LARGE SCALE GENOMIC DNA]</scope>
    <source>
        <strain evidence="2 3">DSM 106434</strain>
    </source>
</reference>
<organism evidence="2 3">
    <name type="scientific">Tenacibaculum singaporense</name>
    <dbReference type="NCBI Taxonomy" id="2358479"/>
    <lineage>
        <taxon>Bacteria</taxon>
        <taxon>Pseudomonadati</taxon>
        <taxon>Bacteroidota</taxon>
        <taxon>Flavobacteriia</taxon>
        <taxon>Flavobacteriales</taxon>
        <taxon>Flavobacteriaceae</taxon>
        <taxon>Tenacibaculum</taxon>
    </lineage>
</organism>
<dbReference type="PANTHER" id="PTHR43792">
    <property type="entry name" value="GNAT FAMILY, PUTATIVE (AFU_ORTHOLOGUE AFUA_3G00765)-RELATED-RELATED"/>
    <property type="match status" value="1"/>
</dbReference>
<dbReference type="Proteomes" id="UP000274593">
    <property type="component" value="Chromosome"/>
</dbReference>
<dbReference type="SUPFAM" id="SSF55729">
    <property type="entry name" value="Acyl-CoA N-acyltransferases (Nat)"/>
    <property type="match status" value="1"/>
</dbReference>
<keyword evidence="3" id="KW-1185">Reference proteome</keyword>
<dbReference type="Pfam" id="PF13302">
    <property type="entry name" value="Acetyltransf_3"/>
    <property type="match status" value="1"/>
</dbReference>
<dbReference type="Gene3D" id="3.40.630.30">
    <property type="match status" value="1"/>
</dbReference>
<dbReference type="PANTHER" id="PTHR43792:SF1">
    <property type="entry name" value="N-ACETYLTRANSFERASE DOMAIN-CONTAINING PROTEIN"/>
    <property type="match status" value="1"/>
</dbReference>
<sequence>MIFETKRLLIRKLQVVDIEPFYELESNPKVLQYATGEPKNLEESKEDLEQLIARYTNKENDFWIYAIERKSDNEFVGTVALVKDEEGNDEIGYRFIERYWGNGFATELCEGLIQYCKSIGMKKLIGCVVDENVASAKILERFNFVAIEKFISDDIGLPETKYELIL</sequence>
<dbReference type="KEGG" id="tsig:D6T69_13505"/>